<sequence>MFFSQPSTLIKQLLLQTEQKFIIQTSTDPRIQEQSVSKKCLIIPDSPPCQILSLAKALYEDPPQESSLVLNLESTTSHQPIQSPQTTPIDLPLVPLIKSGSLLPKNPSSLTHQNSPTPTLSFAFEFENPPEISQTSSLTLPQFKHLPIGAPQQEYPNHPSLPNVYVPKSKGTPYQASSNIPLVPQSPPESK</sequence>
<protein>
    <submittedName>
        <fullName evidence="2">Uncharacterized protein</fullName>
    </submittedName>
</protein>
<feature type="region of interest" description="Disordered" evidence="1">
    <location>
        <begin position="148"/>
        <end position="191"/>
    </location>
</feature>
<accession>A0A9Q3GBD6</accession>
<reference evidence="2" key="1">
    <citation type="submission" date="2021-03" db="EMBL/GenBank/DDBJ databases">
        <title>Draft genome sequence of rust myrtle Austropuccinia psidii MF-1, a brazilian biotype.</title>
        <authorList>
            <person name="Quecine M.C."/>
            <person name="Pachon D.M.R."/>
            <person name="Bonatelli M.L."/>
            <person name="Correr F.H."/>
            <person name="Franceschini L.M."/>
            <person name="Leite T.F."/>
            <person name="Margarido G.R.A."/>
            <person name="Almeida C.A."/>
            <person name="Ferrarezi J.A."/>
            <person name="Labate C.A."/>
        </authorList>
    </citation>
    <scope>NUCLEOTIDE SEQUENCE</scope>
    <source>
        <strain evidence="2">MF-1</strain>
    </source>
</reference>
<dbReference type="AlphaFoldDB" id="A0A9Q3GBD6"/>
<comment type="caution">
    <text evidence="2">The sequence shown here is derived from an EMBL/GenBank/DDBJ whole genome shotgun (WGS) entry which is preliminary data.</text>
</comment>
<name>A0A9Q3GBD6_9BASI</name>
<evidence type="ECO:0000313" key="3">
    <source>
        <dbReference type="Proteomes" id="UP000765509"/>
    </source>
</evidence>
<gene>
    <name evidence="2" type="ORF">O181_000975</name>
</gene>
<dbReference type="EMBL" id="AVOT02000132">
    <property type="protein sequence ID" value="MBW0461260.1"/>
    <property type="molecule type" value="Genomic_DNA"/>
</dbReference>
<evidence type="ECO:0000256" key="1">
    <source>
        <dbReference type="SAM" id="MobiDB-lite"/>
    </source>
</evidence>
<organism evidence="2 3">
    <name type="scientific">Austropuccinia psidii MF-1</name>
    <dbReference type="NCBI Taxonomy" id="1389203"/>
    <lineage>
        <taxon>Eukaryota</taxon>
        <taxon>Fungi</taxon>
        <taxon>Dikarya</taxon>
        <taxon>Basidiomycota</taxon>
        <taxon>Pucciniomycotina</taxon>
        <taxon>Pucciniomycetes</taxon>
        <taxon>Pucciniales</taxon>
        <taxon>Sphaerophragmiaceae</taxon>
        <taxon>Austropuccinia</taxon>
    </lineage>
</organism>
<keyword evidence="3" id="KW-1185">Reference proteome</keyword>
<dbReference type="Proteomes" id="UP000765509">
    <property type="component" value="Unassembled WGS sequence"/>
</dbReference>
<evidence type="ECO:0000313" key="2">
    <source>
        <dbReference type="EMBL" id="MBW0461260.1"/>
    </source>
</evidence>
<proteinExistence type="predicted"/>